<comment type="caution">
    <text evidence="1">The sequence shown here is derived from an EMBL/GenBank/DDBJ whole genome shotgun (WGS) entry which is preliminary data.</text>
</comment>
<dbReference type="Proteomes" id="UP001150581">
    <property type="component" value="Unassembled WGS sequence"/>
</dbReference>
<reference evidence="1" key="1">
    <citation type="submission" date="2022-07" db="EMBL/GenBank/DDBJ databases">
        <title>Phylogenomic reconstructions and comparative analyses of Kickxellomycotina fungi.</title>
        <authorList>
            <person name="Reynolds N.K."/>
            <person name="Stajich J.E."/>
            <person name="Barry K."/>
            <person name="Grigoriev I.V."/>
            <person name="Crous P."/>
            <person name="Smith M.E."/>
        </authorList>
    </citation>
    <scope>NUCLEOTIDE SEQUENCE</scope>
    <source>
        <strain evidence="1">Benny 63K</strain>
    </source>
</reference>
<evidence type="ECO:0000313" key="2">
    <source>
        <dbReference type="Proteomes" id="UP001150581"/>
    </source>
</evidence>
<evidence type="ECO:0000313" key="1">
    <source>
        <dbReference type="EMBL" id="KAJ1886103.1"/>
    </source>
</evidence>
<gene>
    <name evidence="1" type="primary">IRC5_3</name>
    <name evidence="1" type="ORF">LPJ66_009792</name>
</gene>
<feature type="non-terminal residue" evidence="1">
    <location>
        <position position="375"/>
    </location>
</feature>
<organism evidence="1 2">
    <name type="scientific">Kickxella alabastrina</name>
    <dbReference type="NCBI Taxonomy" id="61397"/>
    <lineage>
        <taxon>Eukaryota</taxon>
        <taxon>Fungi</taxon>
        <taxon>Fungi incertae sedis</taxon>
        <taxon>Zoopagomycota</taxon>
        <taxon>Kickxellomycotina</taxon>
        <taxon>Kickxellomycetes</taxon>
        <taxon>Kickxellales</taxon>
        <taxon>Kickxellaceae</taxon>
        <taxon>Kickxella</taxon>
    </lineage>
</organism>
<accession>A0ACC1IA94</accession>
<keyword evidence="2" id="KW-1185">Reference proteome</keyword>
<dbReference type="EMBL" id="JANBPG010002349">
    <property type="protein sequence ID" value="KAJ1886103.1"/>
    <property type="molecule type" value="Genomic_DNA"/>
</dbReference>
<protein>
    <submittedName>
        <fullName evidence="1">ATPase</fullName>
    </submittedName>
</protein>
<sequence>MPDITDTTLAASNAPVAAVAEAAEAADTADIADTTSDITITDAEAEANPEKKENLRELREKAMAQYETIGEDAHRLQRLNSLLEKSAAYVTFVSKKLDTKRAQLRTVEPSAQPPKHSMQSSAAKRMHKAKAKLAIQSEAAAPAADADAEAEVSGAAGQPEEPVGDGRTIDGQKVSPRQPQLITGGIMREYQLEGMEWLASLYENGLNGILADEMGLGKTLQTIAFLCFLRERKVWGPFLILCPLSTLSNWVSEFYRFTPNTPVLLYHGNPDERKELRRKHLRKLDQNFPIVVTTYEISMRDKQALQKFAWKFIIIDEGHRIKNMNCKLIRDLKSYQSTNRLLLTGTPLQNSLSELWSLLNFLLPDIFDDLESFQA</sequence>
<proteinExistence type="predicted"/>
<name>A0ACC1IA94_9FUNG</name>